<comment type="caution">
    <text evidence="2">The sequence shown here is derived from an EMBL/GenBank/DDBJ whole genome shotgun (WGS) entry which is preliminary data.</text>
</comment>
<dbReference type="Proteomes" id="UP001610334">
    <property type="component" value="Unassembled WGS sequence"/>
</dbReference>
<feature type="region of interest" description="Disordered" evidence="1">
    <location>
        <begin position="47"/>
        <end position="97"/>
    </location>
</feature>
<evidence type="ECO:0000256" key="1">
    <source>
        <dbReference type="SAM" id="MobiDB-lite"/>
    </source>
</evidence>
<proteinExistence type="predicted"/>
<sequence length="201" mass="22496">MQTSGLDVTYALRDLYSLSSQRVHAYFLGHNHQVTTNELSACSIVLPREPESPSTSDQPTPPKYDILPQDTAGLEEAEESPGEHVPEPNSSTARYLESSHVEQKGYSVLVNIDHPYHPPVGGLRFIGDASRYEVLKVVSQIMSEHGLSNTVYYMKTLSIKLNNRAYDILGHKHDHIEDLLDHVLESEKLARIECVYGIPQS</sequence>
<gene>
    <name evidence="2" type="ORF">BJX63DRAFT_55597</name>
</gene>
<accession>A0ABR4GXN6</accession>
<protein>
    <submittedName>
        <fullName evidence="2">Uncharacterized protein</fullName>
    </submittedName>
</protein>
<evidence type="ECO:0000313" key="3">
    <source>
        <dbReference type="Proteomes" id="UP001610334"/>
    </source>
</evidence>
<dbReference type="EMBL" id="JBFXLT010000125">
    <property type="protein sequence ID" value="KAL2807980.1"/>
    <property type="molecule type" value="Genomic_DNA"/>
</dbReference>
<name>A0ABR4GXN6_9EURO</name>
<keyword evidence="3" id="KW-1185">Reference proteome</keyword>
<evidence type="ECO:0000313" key="2">
    <source>
        <dbReference type="EMBL" id="KAL2807980.1"/>
    </source>
</evidence>
<organism evidence="2 3">
    <name type="scientific">Aspergillus granulosus</name>
    <dbReference type="NCBI Taxonomy" id="176169"/>
    <lineage>
        <taxon>Eukaryota</taxon>
        <taxon>Fungi</taxon>
        <taxon>Dikarya</taxon>
        <taxon>Ascomycota</taxon>
        <taxon>Pezizomycotina</taxon>
        <taxon>Eurotiomycetes</taxon>
        <taxon>Eurotiomycetidae</taxon>
        <taxon>Eurotiales</taxon>
        <taxon>Aspergillaceae</taxon>
        <taxon>Aspergillus</taxon>
        <taxon>Aspergillus subgen. Nidulantes</taxon>
    </lineage>
</organism>
<reference evidence="2 3" key="1">
    <citation type="submission" date="2024-07" db="EMBL/GenBank/DDBJ databases">
        <title>Section-level genome sequencing and comparative genomics of Aspergillus sections Usti and Cavernicolus.</title>
        <authorList>
            <consortium name="Lawrence Berkeley National Laboratory"/>
            <person name="Nybo J.L."/>
            <person name="Vesth T.C."/>
            <person name="Theobald S."/>
            <person name="Frisvad J.C."/>
            <person name="Larsen T.O."/>
            <person name="Kjaerboelling I."/>
            <person name="Rothschild-Mancinelli K."/>
            <person name="Lyhne E.K."/>
            <person name="Kogle M.E."/>
            <person name="Barry K."/>
            <person name="Clum A."/>
            <person name="Na H."/>
            <person name="Ledsgaard L."/>
            <person name="Lin J."/>
            <person name="Lipzen A."/>
            <person name="Kuo A."/>
            <person name="Riley R."/>
            <person name="Mondo S."/>
            <person name="Labutti K."/>
            <person name="Haridas S."/>
            <person name="Pangalinan J."/>
            <person name="Salamov A.A."/>
            <person name="Simmons B.A."/>
            <person name="Magnuson J.K."/>
            <person name="Chen J."/>
            <person name="Drula E."/>
            <person name="Henrissat B."/>
            <person name="Wiebenga A."/>
            <person name="Lubbers R.J."/>
            <person name="Gomes A.C."/>
            <person name="Makela M.R."/>
            <person name="Stajich J."/>
            <person name="Grigoriev I.V."/>
            <person name="Mortensen U.H."/>
            <person name="De Vries R.P."/>
            <person name="Baker S.E."/>
            <person name="Andersen M.R."/>
        </authorList>
    </citation>
    <scope>NUCLEOTIDE SEQUENCE [LARGE SCALE GENOMIC DNA]</scope>
    <source>
        <strain evidence="2 3">CBS 588.65</strain>
    </source>
</reference>